<dbReference type="CDD" id="cd06179">
    <property type="entry name" value="MFS_TRI12_like"/>
    <property type="match status" value="1"/>
</dbReference>
<dbReference type="Pfam" id="PF06609">
    <property type="entry name" value="TRI12"/>
    <property type="match status" value="1"/>
</dbReference>
<evidence type="ECO:0000313" key="9">
    <source>
        <dbReference type="Proteomes" id="UP000019471"/>
    </source>
</evidence>
<keyword evidence="4 6" id="KW-1133">Transmembrane helix</keyword>
<reference evidence="8 9" key="1">
    <citation type="submission" date="2013-03" db="EMBL/GenBank/DDBJ databases">
        <title>The Genome Sequence of Cladophialophora psammophila CBS 110553.</title>
        <authorList>
            <consortium name="The Broad Institute Genomics Platform"/>
            <person name="Cuomo C."/>
            <person name="de Hoog S."/>
            <person name="Gorbushina A."/>
            <person name="Walker B."/>
            <person name="Young S.K."/>
            <person name="Zeng Q."/>
            <person name="Gargeya S."/>
            <person name="Fitzgerald M."/>
            <person name="Haas B."/>
            <person name="Abouelleil A."/>
            <person name="Allen A.W."/>
            <person name="Alvarado L."/>
            <person name="Arachchi H.M."/>
            <person name="Berlin A.M."/>
            <person name="Chapman S.B."/>
            <person name="Gainer-Dewar J."/>
            <person name="Goldberg J."/>
            <person name="Griggs A."/>
            <person name="Gujja S."/>
            <person name="Hansen M."/>
            <person name="Howarth C."/>
            <person name="Imamovic A."/>
            <person name="Ireland A."/>
            <person name="Larimer J."/>
            <person name="McCowan C."/>
            <person name="Murphy C."/>
            <person name="Pearson M."/>
            <person name="Poon T.W."/>
            <person name="Priest M."/>
            <person name="Roberts A."/>
            <person name="Saif S."/>
            <person name="Shea T."/>
            <person name="Sisk P."/>
            <person name="Sykes S."/>
            <person name="Wortman J."/>
            <person name="Nusbaum C."/>
            <person name="Birren B."/>
        </authorList>
    </citation>
    <scope>NUCLEOTIDE SEQUENCE [LARGE SCALE GENOMIC DNA]</scope>
    <source>
        <strain evidence="8 9">CBS 110553</strain>
    </source>
</reference>
<evidence type="ECO:0000256" key="3">
    <source>
        <dbReference type="ARBA" id="ARBA00022692"/>
    </source>
</evidence>
<feature type="transmembrane region" description="Helical" evidence="6">
    <location>
        <begin position="240"/>
        <end position="261"/>
    </location>
</feature>
<evidence type="ECO:0000256" key="1">
    <source>
        <dbReference type="ARBA" id="ARBA00004141"/>
    </source>
</evidence>
<feature type="transmembrane region" description="Helical" evidence="6">
    <location>
        <begin position="406"/>
        <end position="426"/>
    </location>
</feature>
<proteinExistence type="predicted"/>
<dbReference type="HOGENOM" id="CLU_000960_25_2_1"/>
<dbReference type="GO" id="GO:0005886">
    <property type="term" value="C:plasma membrane"/>
    <property type="evidence" value="ECO:0007669"/>
    <property type="project" value="TreeGrafter"/>
</dbReference>
<dbReference type="InterPro" id="IPR036259">
    <property type="entry name" value="MFS_trans_sf"/>
</dbReference>
<dbReference type="Gene3D" id="1.20.1250.20">
    <property type="entry name" value="MFS general substrate transporter like domains"/>
    <property type="match status" value="1"/>
</dbReference>
<dbReference type="SUPFAM" id="SSF103473">
    <property type="entry name" value="MFS general substrate transporter"/>
    <property type="match status" value="1"/>
</dbReference>
<keyword evidence="5 6" id="KW-0472">Membrane</keyword>
<evidence type="ECO:0000259" key="7">
    <source>
        <dbReference type="PROSITE" id="PS50850"/>
    </source>
</evidence>
<dbReference type="AlphaFoldDB" id="W9WE68"/>
<accession>W9WE68</accession>
<keyword evidence="9" id="KW-1185">Reference proteome</keyword>
<feature type="transmembrane region" description="Helical" evidence="6">
    <location>
        <begin position="311"/>
        <end position="332"/>
    </location>
</feature>
<evidence type="ECO:0000256" key="4">
    <source>
        <dbReference type="ARBA" id="ARBA00022989"/>
    </source>
</evidence>
<dbReference type="eggNOG" id="KOG0254">
    <property type="taxonomic scope" value="Eukaryota"/>
</dbReference>
<feature type="transmembrane region" description="Helical" evidence="6">
    <location>
        <begin position="169"/>
        <end position="187"/>
    </location>
</feature>
<dbReference type="InterPro" id="IPR020846">
    <property type="entry name" value="MFS_dom"/>
</dbReference>
<feature type="transmembrane region" description="Helical" evidence="6">
    <location>
        <begin position="81"/>
        <end position="99"/>
    </location>
</feature>
<comment type="subcellular location">
    <subcellularLocation>
        <location evidence="1">Membrane</location>
        <topology evidence="1">Multi-pass membrane protein</topology>
    </subcellularLocation>
</comment>
<evidence type="ECO:0000256" key="5">
    <source>
        <dbReference type="ARBA" id="ARBA00023136"/>
    </source>
</evidence>
<feature type="transmembrane region" description="Helical" evidence="6">
    <location>
        <begin position="273"/>
        <end position="290"/>
    </location>
</feature>
<comment type="caution">
    <text evidence="8">The sequence shown here is derived from an EMBL/GenBank/DDBJ whole genome shotgun (WGS) entry which is preliminary data.</text>
</comment>
<dbReference type="PANTHER" id="PTHR23501">
    <property type="entry name" value="MAJOR FACILITATOR SUPERFAMILY"/>
    <property type="match status" value="1"/>
</dbReference>
<keyword evidence="2" id="KW-0813">Transport</keyword>
<dbReference type="PANTHER" id="PTHR23501:SF109">
    <property type="entry name" value="MAJOR FACILITATOR SUPERFAMILY (MFS) PROFILE DOMAIN-CONTAINING PROTEIN-RELATED"/>
    <property type="match status" value="1"/>
</dbReference>
<protein>
    <recommendedName>
        <fullName evidence="7">Major facilitator superfamily (MFS) profile domain-containing protein</fullName>
    </recommendedName>
</protein>
<evidence type="ECO:0000256" key="6">
    <source>
        <dbReference type="SAM" id="Phobius"/>
    </source>
</evidence>
<dbReference type="InterPro" id="IPR010573">
    <property type="entry name" value="MFS_Str1/Tri12-like"/>
</dbReference>
<name>W9WE68_9EURO</name>
<sequence length="585" mass="63544">MDTIEKDDLQNTHEHIEAEEFMDKVSPAARGDNLPKNYYRSPQFIGSFLSMAISFQGAFLGYVMAANVITIINEDLGPTPGYIWILLIFVLCQTVTFTLAGRFGDIFGRRWIFIGANALAFVGYIVNGRAKKIDTLIAGSAIAGVGTGIQQTMPVIFGEMVSNQNRNTALGLTFALLAPLATIGPGLARVMVDNASWRWVYYFSAMMSGTAGLLQLFFYFPPNFHQLHTTLSKRTTVINLDFGGVIIFTGSVTSIILGISWGGQKYPWHSGEVISTMVVGGIGLIVFVLFERFAPLKEPLMPLYLFRNRNYVALSIVASVGSMIFYALNIVYPQQISAVYGKSVQTTGWMSCTLTAGAIFGQFVGSLSKWTQKWVSLKWQLVIVCVLFTTFTGGMSAVTKENQDRAIVFSLISSTMIGYMEVLTLAGAPLMVKPEDIGLANGVEYTLRSGCSVLADSVFVTILQNRVASNVKKWVVPAILEAGLPPKSVVGFLTALSGGNLPALEKISGVTPAVIEAATTAALRSYENAFQLIYLVSIAFGCCATVAALLLDSKKLAERMTPDVARKLQHVGHHSKETTISRSEP</sequence>
<feature type="transmembrane region" description="Helical" evidence="6">
    <location>
        <begin position="379"/>
        <end position="399"/>
    </location>
</feature>
<gene>
    <name evidence="8" type="ORF">A1O5_11626</name>
</gene>
<evidence type="ECO:0000256" key="2">
    <source>
        <dbReference type="ARBA" id="ARBA00022448"/>
    </source>
</evidence>
<feature type="transmembrane region" description="Helical" evidence="6">
    <location>
        <begin position="199"/>
        <end position="220"/>
    </location>
</feature>
<keyword evidence="3 6" id="KW-0812">Transmembrane</keyword>
<feature type="transmembrane region" description="Helical" evidence="6">
    <location>
        <begin position="532"/>
        <end position="551"/>
    </location>
</feature>
<feature type="domain" description="Major facilitator superfamily (MFS) profile" evidence="7">
    <location>
        <begin position="45"/>
        <end position="556"/>
    </location>
</feature>
<organism evidence="8 9">
    <name type="scientific">Cladophialophora psammophila CBS 110553</name>
    <dbReference type="NCBI Taxonomy" id="1182543"/>
    <lineage>
        <taxon>Eukaryota</taxon>
        <taxon>Fungi</taxon>
        <taxon>Dikarya</taxon>
        <taxon>Ascomycota</taxon>
        <taxon>Pezizomycotina</taxon>
        <taxon>Eurotiomycetes</taxon>
        <taxon>Chaetothyriomycetidae</taxon>
        <taxon>Chaetothyriales</taxon>
        <taxon>Herpotrichiellaceae</taxon>
        <taxon>Cladophialophora</taxon>
    </lineage>
</organism>
<evidence type="ECO:0000313" key="8">
    <source>
        <dbReference type="EMBL" id="EXJ63305.1"/>
    </source>
</evidence>
<feature type="transmembrane region" description="Helical" evidence="6">
    <location>
        <begin position="44"/>
        <end position="69"/>
    </location>
</feature>
<dbReference type="GeneID" id="19196315"/>
<feature type="transmembrane region" description="Helical" evidence="6">
    <location>
        <begin position="111"/>
        <end position="130"/>
    </location>
</feature>
<dbReference type="InterPro" id="IPR053791">
    <property type="entry name" value="MFS_Tri12-like"/>
</dbReference>
<dbReference type="Proteomes" id="UP000019471">
    <property type="component" value="Unassembled WGS sequence"/>
</dbReference>
<dbReference type="RefSeq" id="XP_007750388.1">
    <property type="nucleotide sequence ID" value="XM_007752198.1"/>
</dbReference>
<dbReference type="GO" id="GO:0022857">
    <property type="term" value="F:transmembrane transporter activity"/>
    <property type="evidence" value="ECO:0007669"/>
    <property type="project" value="InterPro"/>
</dbReference>
<dbReference type="PROSITE" id="PS50850">
    <property type="entry name" value="MFS"/>
    <property type="match status" value="1"/>
</dbReference>
<dbReference type="EMBL" id="AMGX01000027">
    <property type="protein sequence ID" value="EXJ63305.1"/>
    <property type="molecule type" value="Genomic_DNA"/>
</dbReference>
<dbReference type="OrthoDB" id="4139357at2759"/>
<feature type="transmembrane region" description="Helical" evidence="6">
    <location>
        <begin position="136"/>
        <end position="157"/>
    </location>
</feature>